<dbReference type="STRING" id="856736.SAMN04488058_10566"/>
<dbReference type="InterPro" id="IPR027417">
    <property type="entry name" value="P-loop_NTPase"/>
</dbReference>
<proteinExistence type="predicted"/>
<protein>
    <submittedName>
        <fullName evidence="3">Cell division protein ZapE</fullName>
    </submittedName>
</protein>
<dbReference type="InterPro" id="IPR005654">
    <property type="entry name" value="ATPase_AFG1-like"/>
</dbReference>
<evidence type="ECO:0000256" key="1">
    <source>
        <dbReference type="ARBA" id="ARBA00022741"/>
    </source>
</evidence>
<dbReference type="Proteomes" id="UP000199223">
    <property type="component" value="Unassembled WGS sequence"/>
</dbReference>
<keyword evidence="3" id="KW-0132">Cell division</keyword>
<keyword evidence="3" id="KW-0131">Cell cycle</keyword>
<sequence length="353" mass="37839">MTAPNPFSPPPALSPQDLITHLTPGARFQGVRFGNFQPNPEYPSQAEARDRLEAFTAQAGERGGGGGGFRLFRRRAPEGQGLYLDGGFGVGKTHLLASAFHAAGGEGADGGAVAFMSFQDLMYLIGALGMTRAVETFRGHKLLLIDEFELDDPGNTHMANTFLGSLMPLGVSVVATSNTEPGALGAGRFNAQDFARQIQGIAGRFESRRIDGPDYRQRGTRPEEGLTGGEFGAWLAAQPPASTAILSQRELGRSLLEVHPSRFARVLGGLGALAVTDLAPMRDQDMALRFVHLVDKLYDLGLRAAFTGAPLGELFDESYRHGGYAKKYSRALSRLSELLREARADLAPSGHRA</sequence>
<dbReference type="NCBIfam" id="NF040713">
    <property type="entry name" value="ZapE"/>
    <property type="match status" value="1"/>
</dbReference>
<gene>
    <name evidence="3" type="ORF">SAMN04488058_10566</name>
</gene>
<dbReference type="GO" id="GO:0005524">
    <property type="term" value="F:ATP binding"/>
    <property type="evidence" value="ECO:0007669"/>
    <property type="project" value="UniProtKB-KW"/>
</dbReference>
<evidence type="ECO:0000313" key="3">
    <source>
        <dbReference type="EMBL" id="SEJ23460.1"/>
    </source>
</evidence>
<dbReference type="OrthoDB" id="61127at2"/>
<organism evidence="3 4">
    <name type="scientific">Deinococcus reticulitermitis</name>
    <dbReference type="NCBI Taxonomy" id="856736"/>
    <lineage>
        <taxon>Bacteria</taxon>
        <taxon>Thermotogati</taxon>
        <taxon>Deinococcota</taxon>
        <taxon>Deinococci</taxon>
        <taxon>Deinococcales</taxon>
        <taxon>Deinococcaceae</taxon>
        <taxon>Deinococcus</taxon>
    </lineage>
</organism>
<keyword evidence="2" id="KW-0067">ATP-binding</keyword>
<keyword evidence="1" id="KW-0547">Nucleotide-binding</keyword>
<dbReference type="GO" id="GO:0051301">
    <property type="term" value="P:cell division"/>
    <property type="evidence" value="ECO:0007669"/>
    <property type="project" value="UniProtKB-KW"/>
</dbReference>
<keyword evidence="4" id="KW-1185">Reference proteome</keyword>
<evidence type="ECO:0000256" key="2">
    <source>
        <dbReference type="ARBA" id="ARBA00022840"/>
    </source>
</evidence>
<dbReference type="SUPFAM" id="SSF52540">
    <property type="entry name" value="P-loop containing nucleoside triphosphate hydrolases"/>
    <property type="match status" value="1"/>
</dbReference>
<dbReference type="GO" id="GO:0016887">
    <property type="term" value="F:ATP hydrolysis activity"/>
    <property type="evidence" value="ECO:0007669"/>
    <property type="project" value="InterPro"/>
</dbReference>
<reference evidence="4" key="1">
    <citation type="submission" date="2016-10" db="EMBL/GenBank/DDBJ databases">
        <authorList>
            <person name="Varghese N."/>
            <person name="Submissions S."/>
        </authorList>
    </citation>
    <scope>NUCLEOTIDE SEQUENCE [LARGE SCALE GENOMIC DNA]</scope>
    <source>
        <strain evidence="4">CGMCC 1.10218</strain>
    </source>
</reference>
<dbReference type="PANTHER" id="PTHR12169:SF6">
    <property type="entry name" value="AFG1-LIKE ATPASE"/>
    <property type="match status" value="1"/>
</dbReference>
<dbReference type="Pfam" id="PF03969">
    <property type="entry name" value="AFG1_ATPase"/>
    <property type="match status" value="2"/>
</dbReference>
<dbReference type="PANTHER" id="PTHR12169">
    <property type="entry name" value="ATPASE N2B"/>
    <property type="match status" value="1"/>
</dbReference>
<dbReference type="GO" id="GO:0005737">
    <property type="term" value="C:cytoplasm"/>
    <property type="evidence" value="ECO:0007669"/>
    <property type="project" value="TreeGrafter"/>
</dbReference>
<dbReference type="EMBL" id="FNZA01000005">
    <property type="protein sequence ID" value="SEJ23460.1"/>
    <property type="molecule type" value="Genomic_DNA"/>
</dbReference>
<dbReference type="RefSeq" id="WP_092264059.1">
    <property type="nucleotide sequence ID" value="NZ_FNZA01000005.1"/>
</dbReference>
<evidence type="ECO:0000313" key="4">
    <source>
        <dbReference type="Proteomes" id="UP000199223"/>
    </source>
</evidence>
<accession>A0A1H6XF03</accession>
<name>A0A1H6XF03_9DEIO</name>
<dbReference type="Gene3D" id="3.40.50.300">
    <property type="entry name" value="P-loop containing nucleotide triphosphate hydrolases"/>
    <property type="match status" value="1"/>
</dbReference>
<dbReference type="AlphaFoldDB" id="A0A1H6XF03"/>